<dbReference type="EMBL" id="JJOT01000102">
    <property type="protein sequence ID" value="KKF99913.1"/>
    <property type="molecule type" value="Genomic_DNA"/>
</dbReference>
<dbReference type="Proteomes" id="UP000034547">
    <property type="component" value="Unassembled WGS sequence"/>
</dbReference>
<evidence type="ECO:0000313" key="33">
    <source>
        <dbReference type="Proteomes" id="UP000034758"/>
    </source>
</evidence>
<dbReference type="Proteomes" id="UP000034152">
    <property type="component" value="Unassembled WGS sequence"/>
</dbReference>
<evidence type="ECO:0000313" key="24">
    <source>
        <dbReference type="Proteomes" id="UP000034040"/>
    </source>
</evidence>
<evidence type="ECO:0000313" key="35">
    <source>
        <dbReference type="Proteomes" id="UP000034872"/>
    </source>
</evidence>
<evidence type="ECO:0000313" key="5">
    <source>
        <dbReference type="EMBL" id="KKH42697.1"/>
    </source>
</evidence>
<evidence type="ECO:0000313" key="36">
    <source>
        <dbReference type="Proteomes" id="UP000034925"/>
    </source>
</evidence>
<dbReference type="Proteomes" id="UP000034142">
    <property type="component" value="Unassembled WGS sequence"/>
</dbReference>
<dbReference type="EMBL" id="JJQX01000251">
    <property type="protein sequence ID" value="KKH88034.1"/>
    <property type="molecule type" value="Genomic_DNA"/>
</dbReference>
<evidence type="ECO:0000313" key="21">
    <source>
        <dbReference type="Proteomes" id="UP000033864"/>
    </source>
</evidence>
<evidence type="ECO:0000313" key="11">
    <source>
        <dbReference type="EMBL" id="KKH71794.1"/>
    </source>
</evidence>
<evidence type="ECO:0000313" key="28">
    <source>
        <dbReference type="Proteomes" id="UP000034547"/>
    </source>
</evidence>
<evidence type="ECO:0000313" key="32">
    <source>
        <dbReference type="Proteomes" id="UP000034692"/>
    </source>
</evidence>
<evidence type="ECO:0000313" key="8">
    <source>
        <dbReference type="EMBL" id="KKH63018.1"/>
    </source>
</evidence>
<evidence type="ECO:0000313" key="13">
    <source>
        <dbReference type="EMBL" id="KKH80566.1"/>
    </source>
</evidence>
<dbReference type="EMBL" id="JJQR01000173">
    <property type="protein sequence ID" value="KKH70527.1"/>
    <property type="molecule type" value="Genomic_DNA"/>
</dbReference>
<evidence type="ECO:0000313" key="30">
    <source>
        <dbReference type="Proteomes" id="UP000034597"/>
    </source>
</evidence>
<dbReference type="Proteomes" id="UP000034597">
    <property type="component" value="Unassembled WGS sequence"/>
</dbReference>
<dbReference type="Proteomes" id="UP000034021">
    <property type="component" value="Unassembled WGS sequence"/>
</dbReference>
<evidence type="ECO:0000313" key="22">
    <source>
        <dbReference type="Proteomes" id="UP000033885"/>
    </source>
</evidence>
<dbReference type="Proteomes" id="UP000034842">
    <property type="component" value="Unassembled WGS sequence"/>
</dbReference>
<evidence type="ECO:0000313" key="18">
    <source>
        <dbReference type="EMBL" id="KKI04406.1"/>
    </source>
</evidence>
<evidence type="ECO:0000313" key="1">
    <source>
        <dbReference type="EMBL" id="KKF98404.1"/>
    </source>
</evidence>
<dbReference type="Proteomes" id="UP000033864">
    <property type="component" value="Unassembled WGS sequence"/>
</dbReference>
<dbReference type="EMBL" id="JJOS01000131">
    <property type="protein sequence ID" value="KKF98404.1"/>
    <property type="molecule type" value="Genomic_DNA"/>
</dbReference>
<dbReference type="Proteomes" id="UP000034232">
    <property type="component" value="Unassembled WGS sequence"/>
</dbReference>
<dbReference type="PATRIC" id="fig|2209.51.peg.992"/>
<dbReference type="EMBL" id="JJQT01000206">
    <property type="protein sequence ID" value="KKH74162.1"/>
    <property type="molecule type" value="Genomic_DNA"/>
</dbReference>
<evidence type="ECO:0000313" key="23">
    <source>
        <dbReference type="Proteomes" id="UP000034021"/>
    </source>
</evidence>
<evidence type="ECO:0000313" key="31">
    <source>
        <dbReference type="Proteomes" id="UP000034668"/>
    </source>
</evidence>
<dbReference type="AlphaFoldDB" id="A0A0F8DRK0"/>
<dbReference type="Proteomes" id="UP000033814">
    <property type="component" value="Unassembled WGS sequence"/>
</dbReference>
<evidence type="ECO:0000313" key="19">
    <source>
        <dbReference type="EMBL" id="KKI07009.1"/>
    </source>
</evidence>
<dbReference type="EMBL" id="JJQO01000211">
    <property type="protein sequence ID" value="KKH63018.1"/>
    <property type="molecule type" value="Genomic_DNA"/>
</dbReference>
<evidence type="ECO:0000313" key="15">
    <source>
        <dbReference type="EMBL" id="KKH87759.1"/>
    </source>
</evidence>
<evidence type="ECO:0000313" key="7">
    <source>
        <dbReference type="EMBL" id="KKH55458.1"/>
    </source>
</evidence>
<evidence type="ECO:0000313" key="27">
    <source>
        <dbReference type="Proteomes" id="UP000034232"/>
    </source>
</evidence>
<sequence length="301" mass="34511">MLNKDQTQSTGNDCIPMQAAGDINFNGNISVNHGLSYKDVKEIFYDLFKVNYYELSNQANAIAEKRVQELIDKFLDELKCQNPEGLAQAINSDFQYDIFIAQREYARSGDPVLADILISLLIERTKETQRSRTQIVLNESIAVASKLTREEFDILTIWFISQHCIKQWEFHNISDLRNYIDVYILPFLGSLEKEKSWYTHLVYAGCGFIQAFQVMDIDMVIHNKSAGIIPEGFKNIFGYLVSEYPSIEPLLCIREPYFNEAIEMNMKKPESCMSLTSVGIAIGYANLCRVTGEKFNLSNWI</sequence>
<dbReference type="Proteomes" id="UP000034692">
    <property type="component" value="Unassembled WGS sequence"/>
</dbReference>
<dbReference type="Proteomes" id="UP000034668">
    <property type="component" value="Unassembled WGS sequence"/>
</dbReference>
<dbReference type="EMBL" id="JJQZ01000145">
    <property type="protein sequence ID" value="KKH92751.1"/>
    <property type="molecule type" value="Genomic_DNA"/>
</dbReference>
<evidence type="ECO:0000313" key="37">
    <source>
        <dbReference type="Proteomes" id="UP000034937"/>
    </source>
</evidence>
<dbReference type="EMBL" id="JJQS01000129">
    <property type="protein sequence ID" value="KKH71794.1"/>
    <property type="molecule type" value="Genomic_DNA"/>
</dbReference>
<evidence type="ECO:0000313" key="25">
    <source>
        <dbReference type="Proteomes" id="UP000034142"/>
    </source>
</evidence>
<dbReference type="RefSeq" id="WP_048041454.1">
    <property type="nucleotide sequence ID" value="NZ_JBLVWA010000182.1"/>
</dbReference>
<reference evidence="20 21" key="1">
    <citation type="journal article" date="2015" name="ISME J.">
        <title>Genomic and phenotypic differentiation among Methanosarcina mazei populations from Columbia River sediment.</title>
        <authorList>
            <person name="Youngblut N.D."/>
            <person name="Wirth J.S."/>
            <person name="Henriksen J.R."/>
            <person name="Smith M."/>
            <person name="Simon H."/>
            <person name="Metcalf W.W."/>
            <person name="Whitaker R.J."/>
        </authorList>
    </citation>
    <scope>NUCLEOTIDE SEQUENCE [LARGE SCALE GENOMIC DNA]</scope>
    <source>
        <strain evidence="4 33">1.H.A.1A.1</strain>
        <strain evidence="5 23">1.H.A.1A.3</strain>
        <strain evidence="6 21">1.H.A.1A.6</strain>
        <strain evidence="7 27">1.H.A.2.3</strain>
        <strain evidence="8 32">1.H.A.2.7</strain>
        <strain evidence="9">1.H.A.2.8</strain>
        <strain evidence="10 36">1.H.M.1A.1</strain>
        <strain evidence="11 24">1.H.M.1A.2</strain>
        <strain evidence="12 34">1.H.M.1A.3</strain>
        <strain evidence="14 26">1.H.M.2.1</strain>
        <strain evidence="13 20">1.H.M.2.2</strain>
        <strain evidence="15 37">1.H.M.2.3</strain>
        <strain evidence="16 31">1.H.M.2.4</strain>
        <strain evidence="17 35">1.H.T.2.1</strain>
        <strain evidence="19 22">1.H.T.2.3</strain>
        <strain evidence="18 28">1.H.T.2.5</strain>
        <strain evidence="3 25">2.F.A.2.3</strain>
        <strain evidence="1 29">2.F.A.2.4</strain>
        <strain evidence="2 30">2.F.T.0.2</strain>
    </source>
</reference>
<evidence type="ECO:0000313" key="20">
    <source>
        <dbReference type="Proteomes" id="UP000033814"/>
    </source>
</evidence>
<evidence type="ECO:0000313" key="34">
    <source>
        <dbReference type="Proteomes" id="UP000034842"/>
    </source>
</evidence>
<protein>
    <submittedName>
        <fullName evidence="1">Uncharacterized protein</fullName>
    </submittedName>
</protein>
<dbReference type="EMBL" id="JJQJ01000214">
    <property type="protein sequence ID" value="KKH44315.1"/>
    <property type="molecule type" value="Genomic_DNA"/>
</dbReference>
<evidence type="ECO:0000313" key="12">
    <source>
        <dbReference type="EMBL" id="KKH74162.1"/>
    </source>
</evidence>
<dbReference type="EMBL" id="JJRA01000002">
    <property type="protein sequence ID" value="KKI07009.1"/>
    <property type="molecule type" value="Genomic_DNA"/>
</dbReference>
<organism evidence="1 29">
    <name type="scientific">Methanosarcina mazei</name>
    <name type="common">Methanosarcina frisia</name>
    <dbReference type="NCBI Taxonomy" id="2209"/>
    <lineage>
        <taxon>Archaea</taxon>
        <taxon>Methanobacteriati</taxon>
        <taxon>Methanobacteriota</taxon>
        <taxon>Stenosarchaea group</taxon>
        <taxon>Methanomicrobia</taxon>
        <taxon>Methanosarcinales</taxon>
        <taxon>Methanosarcinaceae</taxon>
        <taxon>Methanosarcina</taxon>
    </lineage>
</organism>
<dbReference type="Proteomes" id="UP000034578">
    <property type="component" value="Unassembled WGS sequence"/>
</dbReference>
<dbReference type="EMBL" id="JJQW01000073">
    <property type="protein sequence ID" value="KKH87759.1"/>
    <property type="molecule type" value="Genomic_DNA"/>
</dbReference>
<name>A0A0F8DRK0_METMZ</name>
<evidence type="ECO:0000313" key="10">
    <source>
        <dbReference type="EMBL" id="KKH70527.1"/>
    </source>
</evidence>
<evidence type="ECO:0000313" key="14">
    <source>
        <dbReference type="EMBL" id="KKH84584.1"/>
    </source>
</evidence>
<accession>A0A0F8DRK0</accession>
<evidence type="ECO:0000313" key="17">
    <source>
        <dbReference type="EMBL" id="KKH92751.1"/>
    </source>
</evidence>
<evidence type="ECO:0000313" key="16">
    <source>
        <dbReference type="EMBL" id="KKH88034.1"/>
    </source>
</evidence>
<evidence type="ECO:0000313" key="26">
    <source>
        <dbReference type="Proteomes" id="UP000034152"/>
    </source>
</evidence>
<dbReference type="Proteomes" id="UP000034040">
    <property type="component" value="Unassembled WGS sequence"/>
</dbReference>
<dbReference type="NCBIfam" id="NF045477">
    <property type="entry name" value="LPO_1073_dom"/>
    <property type="match status" value="1"/>
</dbReference>
<evidence type="ECO:0000313" key="29">
    <source>
        <dbReference type="Proteomes" id="UP000034578"/>
    </source>
</evidence>
<evidence type="ECO:0000313" key="9">
    <source>
        <dbReference type="EMBL" id="KKH67312.1"/>
    </source>
</evidence>
<dbReference type="EMBL" id="JJQV01000133">
    <property type="protein sequence ID" value="KKH80566.1"/>
    <property type="molecule type" value="Genomic_DNA"/>
</dbReference>
<gene>
    <name evidence="3" type="ORF">DU31_01150</name>
    <name evidence="2" type="ORF">DU40_16100</name>
    <name evidence="1" type="ORF">DU47_06030</name>
    <name evidence="5" type="ORF">DU50_04535</name>
    <name evidence="4" type="ORF">DU54_14240</name>
    <name evidence="9" type="ORF">DU73_20375</name>
    <name evidence="8" type="ORF">DU75_18230</name>
    <name evidence="7" type="ORF">DU76_02195</name>
    <name evidence="11" type="ORF">DU77_10610</name>
    <name evidence="12" type="ORF">DU78_03760</name>
    <name evidence="16" type="ORF">DU79_09660</name>
    <name evidence="14" type="ORF">DU80_13145</name>
    <name evidence="19" type="ORF">DU81_07530</name>
    <name evidence="13" type="ORF">DU82_14420</name>
    <name evidence="18" type="ORF">DU83_17240</name>
    <name evidence="17" type="ORF">DU84_10840</name>
    <name evidence="6" type="ORF">DU85_17370</name>
    <name evidence="10" type="ORF">DU86_02010</name>
    <name evidence="15" type="ORF">DU88_14370</name>
</gene>
<dbReference type="EMBL" id="JJQU01000139">
    <property type="protein sequence ID" value="KKH84584.1"/>
    <property type="molecule type" value="Genomic_DNA"/>
</dbReference>
<dbReference type="Proteomes" id="UP000034872">
    <property type="component" value="Unassembled WGS sequence"/>
</dbReference>
<dbReference type="EMBL" id="JJRB01000056">
    <property type="protein sequence ID" value="KKI04406.1"/>
    <property type="molecule type" value="Genomic_DNA"/>
</dbReference>
<evidence type="ECO:0000313" key="6">
    <source>
        <dbReference type="EMBL" id="KKH44315.1"/>
    </source>
</evidence>
<dbReference type="Proteomes" id="UP000034937">
    <property type="component" value="Unassembled WGS sequence"/>
</dbReference>
<dbReference type="EMBL" id="JJQP01000108">
    <property type="protein sequence ID" value="KKH67312.1"/>
    <property type="molecule type" value="Genomic_DNA"/>
</dbReference>
<evidence type="ECO:0000313" key="2">
    <source>
        <dbReference type="EMBL" id="KKF99913.1"/>
    </source>
</evidence>
<dbReference type="EMBL" id="JJOR01000081">
    <property type="protein sequence ID" value="KKG04147.1"/>
    <property type="molecule type" value="Genomic_DNA"/>
</dbReference>
<dbReference type="EMBL" id="JJQH01000052">
    <property type="protein sequence ID" value="KKH42697.1"/>
    <property type="molecule type" value="Genomic_DNA"/>
</dbReference>
<dbReference type="Proteomes" id="UP000033885">
    <property type="component" value="Unassembled WGS sequence"/>
</dbReference>
<dbReference type="Proteomes" id="UP000034925">
    <property type="component" value="Unassembled WGS sequence"/>
</dbReference>
<evidence type="ECO:0000313" key="4">
    <source>
        <dbReference type="EMBL" id="KKH40328.1"/>
    </source>
</evidence>
<comment type="caution">
    <text evidence="1">The sequence shown here is derived from an EMBL/GenBank/DDBJ whole genome shotgun (WGS) entry which is preliminary data.</text>
</comment>
<proteinExistence type="predicted"/>
<keyword evidence="29" id="KW-1185">Reference proteome</keyword>
<dbReference type="InterPro" id="IPR053773">
    <property type="entry name" value="Vpar_1526-like"/>
</dbReference>
<dbReference type="Proteomes" id="UP000034758">
    <property type="component" value="Unassembled WGS sequence"/>
</dbReference>
<dbReference type="EMBL" id="JJQG01000054">
    <property type="protein sequence ID" value="KKH40328.1"/>
    <property type="molecule type" value="Genomic_DNA"/>
</dbReference>
<evidence type="ECO:0000313" key="3">
    <source>
        <dbReference type="EMBL" id="KKG04147.1"/>
    </source>
</evidence>
<dbReference type="EMBL" id="JJQM01000080">
    <property type="protein sequence ID" value="KKH55458.1"/>
    <property type="molecule type" value="Genomic_DNA"/>
</dbReference>